<evidence type="ECO:0000313" key="2">
    <source>
        <dbReference type="EMBL" id="CAI3982818.1"/>
    </source>
</evidence>
<keyword evidence="4" id="KW-1185">Reference proteome</keyword>
<accession>A0A9P1FNQ4</accession>
<proteinExistence type="predicted"/>
<evidence type="ECO:0000313" key="4">
    <source>
        <dbReference type="Proteomes" id="UP001152797"/>
    </source>
</evidence>
<feature type="region of interest" description="Disordered" evidence="1">
    <location>
        <begin position="491"/>
        <end position="531"/>
    </location>
</feature>
<dbReference type="EMBL" id="CAMXCT020000752">
    <property type="protein sequence ID" value="CAL1136193.1"/>
    <property type="molecule type" value="Genomic_DNA"/>
</dbReference>
<dbReference type="Proteomes" id="UP001152797">
    <property type="component" value="Unassembled WGS sequence"/>
</dbReference>
<dbReference type="AlphaFoldDB" id="A0A9P1FNQ4"/>
<comment type="caution">
    <text evidence="2">The sequence shown here is derived from an EMBL/GenBank/DDBJ whole genome shotgun (WGS) entry which is preliminary data.</text>
</comment>
<sequence length="704" mass="77303">MPLRSGRRGRNYASPRVSFVSQQKGADAFKHACFRLGRQPSNEILADLRDHGALVLDVQLCRDLEPVLIFLKEAPLGIHQVMLYDGSLFFGAESSYQEKLQATTHRMPQSMLKDQVQLWRMMRALTAFTSLRGTGLAVLELTGLPIHSDTSLLTKTLSQTPSLQRLHLEGCGLHDRGLAQLLPHLGRRLAKLSHLSLAQNALRDLRLVARLLQARASAQQKRQVVPLNVLDLSKNPWLGATRRPGLGRGAMRSWQRREQSALPVSREDLLRVICLAFRNGLVVKKIRLRNMGLRRDDLRPLQQLLRAELANLHAGYGRLPFPLAELSLEGNPIEAPVLAAITNALQQLSPQQSYLKAFRKGERWHSPPPGGVTERTGALPSDGKLRRTQSQPNLEGAASPDISERKALSEADIESEGIELPARAETIQEFQEDLQILSAFLEASKARRPQRPSTAPARRSDQRVSSSEDSGDVIAAIPDMGMEFGFGPPVLHGTYSHTDTPASGDASEATEREHETGLDSMPEGSQPVDQSQRLQAMLRQLHLLAAESQRVGQGPPVAPVLRMALDAVNSETSFQDEAQLPAFHHGSGEAGAVPGEGALGALRRAHSVSKPDAKTKKVSPACHSRGAAHPSPGKNSTELQLRRLSKELAAEGQRFRQQGKLCFELAVRAEALHSEVRVQQQQAAREREAKLVRAAGRLQKAKVI</sequence>
<protein>
    <submittedName>
        <fullName evidence="2">Uncharacterized protein</fullName>
    </submittedName>
</protein>
<dbReference type="Gene3D" id="3.80.10.10">
    <property type="entry name" value="Ribonuclease Inhibitor"/>
    <property type="match status" value="1"/>
</dbReference>
<feature type="region of interest" description="Disordered" evidence="1">
    <location>
        <begin position="604"/>
        <end position="638"/>
    </location>
</feature>
<evidence type="ECO:0000256" key="1">
    <source>
        <dbReference type="SAM" id="MobiDB-lite"/>
    </source>
</evidence>
<reference evidence="3" key="2">
    <citation type="submission" date="2024-04" db="EMBL/GenBank/DDBJ databases">
        <authorList>
            <person name="Chen Y."/>
            <person name="Shah S."/>
            <person name="Dougan E. K."/>
            <person name="Thang M."/>
            <person name="Chan C."/>
        </authorList>
    </citation>
    <scope>NUCLEOTIDE SEQUENCE [LARGE SCALE GENOMIC DNA]</scope>
</reference>
<name>A0A9P1FNQ4_9DINO</name>
<dbReference type="InterPro" id="IPR032675">
    <property type="entry name" value="LRR_dom_sf"/>
</dbReference>
<reference evidence="2" key="1">
    <citation type="submission" date="2022-10" db="EMBL/GenBank/DDBJ databases">
        <authorList>
            <person name="Chen Y."/>
            <person name="Dougan E. K."/>
            <person name="Chan C."/>
            <person name="Rhodes N."/>
            <person name="Thang M."/>
        </authorList>
    </citation>
    <scope>NUCLEOTIDE SEQUENCE</scope>
</reference>
<dbReference type="EMBL" id="CAMXCT010000752">
    <property type="protein sequence ID" value="CAI3982818.1"/>
    <property type="molecule type" value="Genomic_DNA"/>
</dbReference>
<dbReference type="SUPFAM" id="SSF52047">
    <property type="entry name" value="RNI-like"/>
    <property type="match status" value="1"/>
</dbReference>
<dbReference type="EMBL" id="CAMXCT030000752">
    <property type="protein sequence ID" value="CAL4770130.1"/>
    <property type="molecule type" value="Genomic_DNA"/>
</dbReference>
<gene>
    <name evidence="2" type="ORF">C1SCF055_LOCUS10482</name>
</gene>
<feature type="region of interest" description="Disordered" evidence="1">
    <location>
        <begin position="361"/>
        <end position="414"/>
    </location>
</feature>
<dbReference type="OrthoDB" id="440558at2759"/>
<organism evidence="2">
    <name type="scientific">Cladocopium goreaui</name>
    <dbReference type="NCBI Taxonomy" id="2562237"/>
    <lineage>
        <taxon>Eukaryota</taxon>
        <taxon>Sar</taxon>
        <taxon>Alveolata</taxon>
        <taxon>Dinophyceae</taxon>
        <taxon>Suessiales</taxon>
        <taxon>Symbiodiniaceae</taxon>
        <taxon>Cladocopium</taxon>
    </lineage>
</organism>
<feature type="region of interest" description="Disordered" evidence="1">
    <location>
        <begin position="444"/>
        <end position="471"/>
    </location>
</feature>
<evidence type="ECO:0000313" key="3">
    <source>
        <dbReference type="EMBL" id="CAL1136193.1"/>
    </source>
</evidence>